<reference evidence="3 4" key="1">
    <citation type="submission" date="2019-10" db="EMBL/GenBank/DDBJ databases">
        <title>Genome Sequences from Six Type Strain Members of the Archaeal Family Sulfolobaceae: Acidianus ambivalens, Acidianus infernus, Metallosphaera prunae, Stygiolobus azoricus, Sulfolobus metallicus, and Sulfurisphaera ohwakuensis.</title>
        <authorList>
            <person name="Counts J.A."/>
            <person name="Kelly R.M."/>
        </authorList>
    </citation>
    <scope>NUCLEOTIDE SEQUENCE [LARGE SCALE GENOMIC DNA]</scope>
    <source>
        <strain evidence="3 4">TA-1</strain>
    </source>
</reference>
<protein>
    <submittedName>
        <fullName evidence="3">Transcriptional regulator</fullName>
    </submittedName>
</protein>
<evidence type="ECO:0000259" key="1">
    <source>
        <dbReference type="Pfam" id="PF10120"/>
    </source>
</evidence>
<dbReference type="Gene3D" id="1.10.260.40">
    <property type="entry name" value="lambda repressor-like DNA-binding domains"/>
    <property type="match status" value="1"/>
</dbReference>
<proteinExistence type="predicted"/>
<dbReference type="InterPro" id="IPR010982">
    <property type="entry name" value="Lambda_DNA-bd_dom_sf"/>
</dbReference>
<dbReference type="EMBL" id="JACHFY010000003">
    <property type="protein sequence ID" value="MBB5253284.1"/>
    <property type="molecule type" value="Genomic_DNA"/>
</dbReference>
<dbReference type="Proteomes" id="UP000582213">
    <property type="component" value="Unassembled WGS sequence"/>
</dbReference>
<dbReference type="AlphaFoldDB" id="A0A650CD96"/>
<sequence length="306" mass="35014">MVKTPLELITDNLLPTIKVLIAKKLRELGMSQNRIAILLGVTQPAVKQYLDEDENFQYKKLRELGLKDEEIEDIIQDLVNILNKNDTKSAMYYITDIGLRYLSELKFCKFHKENDKYIPQDCDICRYIYRQNEEERMEIALSMLQNEFVTPLIPEVLSNLAFARKNPKGINDILAVEGRITKVKGIPTPASNPSWGSSKHLATILLKIMQKDPSIRSIMNIKYDKKIDEALHLLNFRIVYVGPSDETDDESISNLIYSAFYSGMDCVVHLGGKGLEPITYVLGKDPVEVVKKVIEIGKKYRELTEN</sequence>
<dbReference type="RefSeq" id="WP_156013422.1">
    <property type="nucleotide sequence ID" value="NZ_CP045484.1"/>
</dbReference>
<dbReference type="PANTHER" id="PTHR40730:SF4">
    <property type="entry name" value="TRANSCRIPTIONAL REGULATOR"/>
    <property type="match status" value="1"/>
</dbReference>
<keyword evidence="4" id="KW-1185">Reference proteome</keyword>
<evidence type="ECO:0000313" key="3">
    <source>
        <dbReference type="EMBL" id="QGR15813.1"/>
    </source>
</evidence>
<dbReference type="SUPFAM" id="SSF53639">
    <property type="entry name" value="AraD/HMP-PK domain-like"/>
    <property type="match status" value="1"/>
</dbReference>
<feature type="domain" description="Thiamine-phosphate synthase ThiN" evidence="1">
    <location>
        <begin position="137"/>
        <end position="294"/>
    </location>
</feature>
<evidence type="ECO:0000313" key="4">
    <source>
        <dbReference type="Proteomes" id="UP000427373"/>
    </source>
</evidence>
<dbReference type="PANTHER" id="PTHR40730">
    <property type="entry name" value="TRANSCRIPTIONAL REGULATOR PROTEIN-LIKE PROTEIN"/>
    <property type="match status" value="1"/>
</dbReference>
<dbReference type="EMBL" id="CP045484">
    <property type="protein sequence ID" value="QGR15813.1"/>
    <property type="molecule type" value="Genomic_DNA"/>
</dbReference>
<dbReference type="Gene3D" id="3.40.225.10">
    <property type="entry name" value="Class II aldolase/adducin N-terminal domain"/>
    <property type="match status" value="1"/>
</dbReference>
<reference evidence="2 5" key="2">
    <citation type="submission" date="2020-08" db="EMBL/GenBank/DDBJ databases">
        <title>Genomic Encyclopedia of Type Strains, Phase IV (KMG-IV): sequencing the most valuable type-strain genomes for metagenomic binning, comparative biology and taxonomic classification.</title>
        <authorList>
            <person name="Goeker M."/>
        </authorList>
    </citation>
    <scope>NUCLEOTIDE SEQUENCE [LARGE SCALE GENOMIC DNA]</scope>
    <source>
        <strain evidence="2 5">DSM 12421</strain>
    </source>
</reference>
<dbReference type="Pfam" id="PF10120">
    <property type="entry name" value="ThiN"/>
    <property type="match status" value="1"/>
</dbReference>
<dbReference type="SUPFAM" id="SSF47413">
    <property type="entry name" value="lambda repressor-like DNA-binding domains"/>
    <property type="match status" value="1"/>
</dbReference>
<dbReference type="GO" id="GO:0003677">
    <property type="term" value="F:DNA binding"/>
    <property type="evidence" value="ECO:0007669"/>
    <property type="project" value="InterPro"/>
</dbReference>
<name>A0A650CD96_SULOH</name>
<gene>
    <name evidence="3" type="ORF">D1869_00350</name>
    <name evidence="2" type="ORF">HNQ62_001026</name>
</gene>
<evidence type="ECO:0000313" key="2">
    <source>
        <dbReference type="EMBL" id="MBB5253284.1"/>
    </source>
</evidence>
<dbReference type="Proteomes" id="UP000427373">
    <property type="component" value="Chromosome"/>
</dbReference>
<dbReference type="InterPro" id="IPR019293">
    <property type="entry name" value="ThiN"/>
</dbReference>
<dbReference type="GeneID" id="42799652"/>
<dbReference type="KEGG" id="soh:D1869_00350"/>
<dbReference type="OrthoDB" id="26806at2157"/>
<organism evidence="3 4">
    <name type="scientific">Sulfurisphaera ohwakuensis</name>
    <dbReference type="NCBI Taxonomy" id="69656"/>
    <lineage>
        <taxon>Archaea</taxon>
        <taxon>Thermoproteota</taxon>
        <taxon>Thermoprotei</taxon>
        <taxon>Sulfolobales</taxon>
        <taxon>Sulfolobaceae</taxon>
        <taxon>Sulfurisphaera</taxon>
    </lineage>
</organism>
<evidence type="ECO:0000313" key="5">
    <source>
        <dbReference type="Proteomes" id="UP000582213"/>
    </source>
</evidence>
<dbReference type="InterPro" id="IPR036409">
    <property type="entry name" value="Aldolase_II/adducin_N_sf"/>
</dbReference>
<accession>A0A650CD96</accession>